<comment type="similarity">
    <text evidence="6">Belongs to the TRAFAC class myosin-kinesin ATPase superfamily. Kinesin family. KIN-12 subfamily.</text>
</comment>
<feature type="coiled-coil region" evidence="8">
    <location>
        <begin position="1600"/>
        <end position="1669"/>
    </location>
</feature>
<dbReference type="Pfam" id="PF00225">
    <property type="entry name" value="Kinesin"/>
    <property type="match status" value="1"/>
</dbReference>
<feature type="coiled-coil region" evidence="8">
    <location>
        <begin position="1789"/>
        <end position="1816"/>
    </location>
</feature>
<keyword evidence="1" id="KW-0493">Microtubule</keyword>
<evidence type="ECO:0000256" key="5">
    <source>
        <dbReference type="ARBA" id="ARBA00023175"/>
    </source>
</evidence>
<dbReference type="InterPro" id="IPR027417">
    <property type="entry name" value="P-loop_NTPase"/>
</dbReference>
<feature type="compositionally biased region" description="Basic and acidic residues" evidence="9">
    <location>
        <begin position="57"/>
        <end position="67"/>
    </location>
</feature>
<evidence type="ECO:0000313" key="12">
    <source>
        <dbReference type="Proteomes" id="UP000825729"/>
    </source>
</evidence>
<comment type="caution">
    <text evidence="11">The sequence shown here is derived from an EMBL/GenBank/DDBJ whole genome shotgun (WGS) entry which is preliminary data.</text>
</comment>
<reference evidence="11 12" key="1">
    <citation type="submission" date="2021-07" db="EMBL/GenBank/DDBJ databases">
        <title>The Aristolochia fimbriata genome: insights into angiosperm evolution, floral development and chemical biosynthesis.</title>
        <authorList>
            <person name="Jiao Y."/>
        </authorList>
    </citation>
    <scope>NUCLEOTIDE SEQUENCE [LARGE SCALE GENOMIC DNA]</scope>
    <source>
        <strain evidence="11">IBCAS-2021</strain>
        <tissue evidence="11">Leaf</tissue>
    </source>
</reference>
<keyword evidence="12" id="KW-1185">Reference proteome</keyword>
<feature type="coiled-coil region" evidence="8">
    <location>
        <begin position="1126"/>
        <end position="1188"/>
    </location>
</feature>
<dbReference type="SUPFAM" id="SSF52540">
    <property type="entry name" value="P-loop containing nucleoside triphosphate hydrolases"/>
    <property type="match status" value="1"/>
</dbReference>
<keyword evidence="4 8" id="KW-0175">Coiled coil</keyword>
<feature type="coiled-coil region" evidence="8">
    <location>
        <begin position="1480"/>
        <end position="1571"/>
    </location>
</feature>
<keyword evidence="3 7" id="KW-0067">ATP-binding</keyword>
<dbReference type="InterPro" id="IPR044986">
    <property type="entry name" value="KIF15/KIN-12"/>
</dbReference>
<feature type="coiled-coil region" evidence="8">
    <location>
        <begin position="519"/>
        <end position="546"/>
    </location>
</feature>
<sequence>MSGQVSSLRFLRKKSLRNVQSGGNENEFGDTVNAAPGPPPRTPLNTIQDPLLSPRDFPGREAEKKSQASDVVTQNLDFRGDGNGGSECGTPKGGPGFAFSEPNSAQSTPARIAARVSSIGCSAAQSASRSSPYAGPKAGVVSKAARGEAGSAHWSSVEVPHFELDEDSSFWTDHNVQVLIRIRPVSRSERASQGYARCLKQESSRTLTWLGHPETRFTFDHIACETISQEKLFRVTGVPIVENCMSGYNSCMFAYGQTGSGKTYTMMGEISEINDQFSNDSGMTPRIFQYLFTRIRLEEEKRREEKLKYSCKCSFLEIYNEQITDLLEPSSTNLQLREDIKKGVYVDNLKEFEVTTVQDVVKILLQGAANRKMAATCMNSESSRSHSVFTCVIESQWEKDSMTHFRFGRLNLVDLAGSERQKSSGAEGERLKEAANINKSLSTLGLVIMSLVDVAHGRLRHVPYRDSRLTFLLQDSLGGNSKTTIIANISPSSCSASETLSTLKFAQRAKLIQNNAKVNEDASGDVMALQRQIQQLKDELKFLHTHPNIVNPGSLDMPSCDQSSNIHEVHQPSHEEALLNARNCKIAAYTKIKCLEATLFGALRREKMTETVVTKLEAEIEHLNRLVHQREEDAQRSKMMLRLHEAKLRRQELLQDGFLTADEFLLEKNTALAKEIELLKERLDKNPELTQFALENLRLLEQLRMFQDFYKKGERETLLAEVSELRNQLLEVLKGNHQHSDLPSIASQGEMEGSQIISSNVQSKHLQQSEVDSIWKDLDACRRKLSNSLTTNARLTREIDQLRCQMKECAVYNGSVSAAWIEPREDYLSENRSRERKEKYDNTERPHQFESHMEPLNVKRVCEETEEELFTLQQGVETRITSESFVLIRTENQQLKERLYAIEQENFKLSNALAARVTEINALSREWEKATLDLTSFLSDGSQSLENAFDQVECIVSSFSQRNFLIGEQVETAVKVFLEKEISIGQLQKRLEETQNLVIEMEEKLTSLKGATLAITEVQELENTESLNEIFQLRTLLSEKISEKGQLESRLRDKDEHIMRAEKCASAALICIKRLCEMNSLENEFCCTYQGFEDQIIDCNPQLLAEEKLRQANHLLVKFEEAQETMKEADVMLNALLKVNEDVKQEAEGWKQATEELRTERISLVKEIEQLEASIHLKEEQYSSYQEQIKANFADVIESISSLQSYFSQMLRSFDDELKLVFADILSFLQELRNRGSATRSCLEDIWSNIMESSLLSFVSYQCQLTLHERLLSNHVAACFRSHSETDNVDYNSPCLLHDFRCTVGEVESLEDKKSNFILGFQSLKQTKAYLKSSPNEVPTDVIMGSSFRDKDSLSLETSPSRISKELGLISCKIQNHIFLDKEMGPATSISENLSLKKELARKNFLLEGLLFDIRLLQESTSKTSDIRDEAEMTMTSLSQVQHDLDFKTNLLEHTLVQLNELKSHLSESQDALYLSKCEVKQANEAIEMLSRENADLRCRLDDIYTRKTYAEEQLEEKQKVIEGLEREILEVGTSTKERILASVEDMANELRTVRNERDQLYVEIASLSDKLEMSNALADENEAIAIEARQLSEASKIYAEQKEEEVKILERSVEELEFTINVLEKKVYEMGQEVDQNRMLREGLEVEVQALRERLLAVNKETENLEENSSGEDSNEQAMFRQLDDRIMELCEAKRRVMVVENERAIQAKEIKQCKEYISELVLHAEAQASHYQEKFKTLEALVKEVKTDTVTTKTASSAVNKTDRSSIRARGSSSPFRCIAGLVQQVNSETDHELSIAKLRIEELEDMTASLQKEVCMLKARLAATESMTHDVIRDLLGVKLDISNYATLVDEQQIQKLAEKVQQQKEELSSKEQEILELRKRVDDFNQERKSLFDDINQQEAHILHSQVKFEQLQQRDQLLTAQNEMLKMDKNNLKRKLAELEVIIENLLGSQSDRQQVHRSMKAKETEFFSLGNEQFSKRLAQSEKLLSRVNHELAHYCKSKGKDPDVDRN</sequence>
<keyword evidence="2 7" id="KW-0547">Nucleotide-binding</keyword>
<evidence type="ECO:0000256" key="6">
    <source>
        <dbReference type="ARBA" id="ARBA00034488"/>
    </source>
</evidence>
<evidence type="ECO:0000256" key="1">
    <source>
        <dbReference type="ARBA" id="ARBA00022701"/>
    </source>
</evidence>
<dbReference type="PANTHER" id="PTHR37739">
    <property type="entry name" value="KINESIN-LIKE PROTEIN KIN-12D"/>
    <property type="match status" value="1"/>
</dbReference>
<feature type="coiled-coil region" evidence="8">
    <location>
        <begin position="984"/>
        <end position="1011"/>
    </location>
</feature>
<dbReference type="Proteomes" id="UP000825729">
    <property type="component" value="Unassembled WGS sequence"/>
</dbReference>
<dbReference type="PANTHER" id="PTHR37739:SF18">
    <property type="entry name" value="KINESIN-LIKE PROTEIN KIN-12C"/>
    <property type="match status" value="1"/>
</dbReference>
<feature type="domain" description="Kinesin motor" evidence="10">
    <location>
        <begin position="175"/>
        <end position="512"/>
    </location>
</feature>
<dbReference type="GO" id="GO:0008017">
    <property type="term" value="F:microtubule binding"/>
    <property type="evidence" value="ECO:0007669"/>
    <property type="project" value="InterPro"/>
</dbReference>
<evidence type="ECO:0000313" key="11">
    <source>
        <dbReference type="EMBL" id="KAG9459911.1"/>
    </source>
</evidence>
<evidence type="ECO:0000256" key="4">
    <source>
        <dbReference type="ARBA" id="ARBA00023054"/>
    </source>
</evidence>
<proteinExistence type="inferred from homology"/>
<dbReference type="GO" id="GO:0003777">
    <property type="term" value="F:microtubule motor activity"/>
    <property type="evidence" value="ECO:0007669"/>
    <property type="project" value="InterPro"/>
</dbReference>
<dbReference type="InterPro" id="IPR001752">
    <property type="entry name" value="Kinesin_motor_dom"/>
</dbReference>
<organism evidence="11 12">
    <name type="scientific">Aristolochia fimbriata</name>
    <name type="common">White veined hardy Dutchman's pipe vine</name>
    <dbReference type="NCBI Taxonomy" id="158543"/>
    <lineage>
        <taxon>Eukaryota</taxon>
        <taxon>Viridiplantae</taxon>
        <taxon>Streptophyta</taxon>
        <taxon>Embryophyta</taxon>
        <taxon>Tracheophyta</taxon>
        <taxon>Spermatophyta</taxon>
        <taxon>Magnoliopsida</taxon>
        <taxon>Magnoliidae</taxon>
        <taxon>Piperales</taxon>
        <taxon>Aristolochiaceae</taxon>
        <taxon>Aristolochia</taxon>
    </lineage>
</organism>
<dbReference type="FunFam" id="3.40.850.10:FF:000033">
    <property type="entry name" value="Kinesin-like protein KIN-12E"/>
    <property type="match status" value="1"/>
</dbReference>
<dbReference type="PROSITE" id="PS00411">
    <property type="entry name" value="KINESIN_MOTOR_1"/>
    <property type="match status" value="1"/>
</dbReference>
<name>A0AAV7FHN2_ARIFI</name>
<gene>
    <name evidence="11" type="ORF">H6P81_004419</name>
</gene>
<dbReference type="InterPro" id="IPR019821">
    <property type="entry name" value="Kinesin_motor_CS"/>
</dbReference>
<dbReference type="GO" id="GO:0005874">
    <property type="term" value="C:microtubule"/>
    <property type="evidence" value="ECO:0007669"/>
    <property type="project" value="UniProtKB-KW"/>
</dbReference>
<evidence type="ECO:0000256" key="3">
    <source>
        <dbReference type="ARBA" id="ARBA00022840"/>
    </source>
</evidence>
<dbReference type="InterPro" id="IPR036961">
    <property type="entry name" value="Kinesin_motor_dom_sf"/>
</dbReference>
<dbReference type="PROSITE" id="PS50067">
    <property type="entry name" value="KINESIN_MOTOR_2"/>
    <property type="match status" value="1"/>
</dbReference>
<evidence type="ECO:0000256" key="9">
    <source>
        <dbReference type="SAM" id="MobiDB-lite"/>
    </source>
</evidence>
<keyword evidence="5 7" id="KW-0505">Motor protein</keyword>
<dbReference type="GO" id="GO:0005524">
    <property type="term" value="F:ATP binding"/>
    <property type="evidence" value="ECO:0007669"/>
    <property type="project" value="UniProtKB-UniRule"/>
</dbReference>
<accession>A0AAV7FHN2</accession>
<feature type="binding site" evidence="7">
    <location>
        <begin position="256"/>
        <end position="263"/>
    </location>
    <ligand>
        <name>ATP</name>
        <dbReference type="ChEBI" id="CHEBI:30616"/>
    </ligand>
</feature>
<feature type="region of interest" description="Disordered" evidence="9">
    <location>
        <begin position="1"/>
        <end position="109"/>
    </location>
</feature>
<dbReference type="Gene3D" id="3.40.850.10">
    <property type="entry name" value="Kinesin motor domain"/>
    <property type="match status" value="1"/>
</dbReference>
<protein>
    <recommendedName>
        <fullName evidence="10">Kinesin motor domain-containing protein</fullName>
    </recommendedName>
</protein>
<evidence type="ECO:0000256" key="7">
    <source>
        <dbReference type="PROSITE-ProRule" id="PRU00283"/>
    </source>
</evidence>
<feature type="coiled-coil region" evidence="8">
    <location>
        <begin position="1927"/>
        <end position="1997"/>
    </location>
</feature>
<dbReference type="EMBL" id="JAINDJ010000002">
    <property type="protein sequence ID" value="KAG9459911.1"/>
    <property type="molecule type" value="Genomic_DNA"/>
</dbReference>
<feature type="compositionally biased region" description="Gly residues" evidence="9">
    <location>
        <begin position="81"/>
        <end position="96"/>
    </location>
</feature>
<dbReference type="SMART" id="SM00129">
    <property type="entry name" value="KISc"/>
    <property type="match status" value="1"/>
</dbReference>
<evidence type="ECO:0000256" key="2">
    <source>
        <dbReference type="ARBA" id="ARBA00022741"/>
    </source>
</evidence>
<evidence type="ECO:0000259" key="10">
    <source>
        <dbReference type="PROSITE" id="PS50067"/>
    </source>
</evidence>
<feature type="coiled-coil region" evidence="8">
    <location>
        <begin position="1854"/>
        <end position="1898"/>
    </location>
</feature>
<evidence type="ECO:0000256" key="8">
    <source>
        <dbReference type="SAM" id="Coils"/>
    </source>
</evidence>
<dbReference type="GO" id="GO:0007018">
    <property type="term" value="P:microtubule-based movement"/>
    <property type="evidence" value="ECO:0007669"/>
    <property type="project" value="InterPro"/>
</dbReference>
<dbReference type="PRINTS" id="PR00380">
    <property type="entry name" value="KINESINHEAVY"/>
</dbReference>